<protein>
    <submittedName>
        <fullName evidence="1">Uncharacterized protein</fullName>
    </submittedName>
</protein>
<sequence>MDKLILLCSFNEIEARLNEGYKVISITGKVYGNYLKKEEVKKIRGLSTYRSYYHERARDFLACFVLYSNELERLGYERIRNSILEASGESNKIAICDKNEETDFCYRYIFADFLLQNGYNNVVIDDAVMNKQKELWSYDVYKARGHHKIALETIKASFETANWHFAKTMPKNPHSYTLRKEFGNDGLFLSIVKHIRNFGAIQIFEKQIYRTLTIDNYQYWTMACDLEDEDCDLINKGEIK</sequence>
<proteinExistence type="predicted"/>
<accession>A0A2N9PB44</accession>
<dbReference type="RefSeq" id="WP_105196233.1">
    <property type="nucleotide sequence ID" value="NZ_OLKH01000091.1"/>
</dbReference>
<dbReference type="Proteomes" id="UP000238180">
    <property type="component" value="Unassembled WGS sequence"/>
</dbReference>
<dbReference type="EMBL" id="OLKH01000091">
    <property type="protein sequence ID" value="SPE77579.1"/>
    <property type="molecule type" value="Genomic_DNA"/>
</dbReference>
<dbReference type="AlphaFoldDB" id="A0A2N9PB44"/>
<evidence type="ECO:0000313" key="1">
    <source>
        <dbReference type="EMBL" id="SPE77579.1"/>
    </source>
</evidence>
<reference evidence="1 2" key="1">
    <citation type="submission" date="2018-02" db="EMBL/GenBank/DDBJ databases">
        <authorList>
            <person name="Cohen D.B."/>
            <person name="Kent A.D."/>
        </authorList>
    </citation>
    <scope>NUCLEOTIDE SEQUENCE [LARGE SCALE GENOMIC DNA]</scope>
    <source>
        <strain evidence="1">CIP109753</strain>
    </source>
</reference>
<organism evidence="1 2">
    <name type="scientific">Flavobacterium columnare</name>
    <dbReference type="NCBI Taxonomy" id="996"/>
    <lineage>
        <taxon>Bacteria</taxon>
        <taxon>Pseudomonadati</taxon>
        <taxon>Bacteroidota</taxon>
        <taxon>Flavobacteriia</taxon>
        <taxon>Flavobacteriales</taxon>
        <taxon>Flavobacteriaceae</taxon>
        <taxon>Flavobacterium</taxon>
    </lineage>
</organism>
<evidence type="ECO:0000313" key="2">
    <source>
        <dbReference type="Proteomes" id="UP000238180"/>
    </source>
</evidence>
<gene>
    <name evidence="1" type="ORF">FLACOL_01575</name>
</gene>
<name>A0A2N9PB44_9FLAO</name>